<dbReference type="CDD" id="cd18918">
    <property type="entry name" value="bHLH_AtMYC1_like"/>
    <property type="match status" value="1"/>
</dbReference>
<reference evidence="7 9" key="2">
    <citation type="journal article" date="2018" name="Plant J.">
        <title>The Physcomitrella patens chromosome-scale assembly reveals moss genome structure and evolution.</title>
        <authorList>
            <person name="Lang D."/>
            <person name="Ullrich K.K."/>
            <person name="Murat F."/>
            <person name="Fuchs J."/>
            <person name="Jenkins J."/>
            <person name="Haas F.B."/>
            <person name="Piednoel M."/>
            <person name="Gundlach H."/>
            <person name="Van Bel M."/>
            <person name="Meyberg R."/>
            <person name="Vives C."/>
            <person name="Morata J."/>
            <person name="Symeonidi A."/>
            <person name="Hiss M."/>
            <person name="Muchero W."/>
            <person name="Kamisugi Y."/>
            <person name="Saleh O."/>
            <person name="Blanc G."/>
            <person name="Decker E.L."/>
            <person name="van Gessel N."/>
            <person name="Grimwood J."/>
            <person name="Hayes R.D."/>
            <person name="Graham S.W."/>
            <person name="Gunter L.E."/>
            <person name="McDaniel S.F."/>
            <person name="Hoernstein S.N.W."/>
            <person name="Larsson A."/>
            <person name="Li F.W."/>
            <person name="Perroud P.F."/>
            <person name="Phillips J."/>
            <person name="Ranjan P."/>
            <person name="Rokshar D.S."/>
            <person name="Rothfels C.J."/>
            <person name="Schneider L."/>
            <person name="Shu S."/>
            <person name="Stevenson D.W."/>
            <person name="Thummler F."/>
            <person name="Tillich M."/>
            <person name="Villarreal Aguilar J.C."/>
            <person name="Widiez T."/>
            <person name="Wong G.K."/>
            <person name="Wymore A."/>
            <person name="Zhang Y."/>
            <person name="Zimmer A.D."/>
            <person name="Quatrano R.S."/>
            <person name="Mayer K.F.X."/>
            <person name="Goodstein D."/>
            <person name="Casacuberta J.M."/>
            <person name="Vandepoele K."/>
            <person name="Reski R."/>
            <person name="Cuming A.C."/>
            <person name="Tuskan G.A."/>
            <person name="Maumus F."/>
            <person name="Salse J."/>
            <person name="Schmutz J."/>
            <person name="Rensing S.A."/>
        </authorList>
    </citation>
    <scope>NUCLEOTIDE SEQUENCE [LARGE SCALE GENOMIC DNA]</scope>
    <source>
        <strain evidence="8 9">cv. Gransden 2004</strain>
    </source>
</reference>
<dbReference type="PANTHER" id="PTHR31945:SF11">
    <property type="entry name" value="TRANSCRIPTION FACTOR ABORTED MICROSPORES"/>
    <property type="match status" value="1"/>
</dbReference>
<organism evidence="7">
    <name type="scientific">Physcomitrium patens</name>
    <name type="common">Spreading-leaved earth moss</name>
    <name type="synonym">Physcomitrella patens</name>
    <dbReference type="NCBI Taxonomy" id="3218"/>
    <lineage>
        <taxon>Eukaryota</taxon>
        <taxon>Viridiplantae</taxon>
        <taxon>Streptophyta</taxon>
        <taxon>Embryophyta</taxon>
        <taxon>Bryophyta</taxon>
        <taxon>Bryophytina</taxon>
        <taxon>Bryopsida</taxon>
        <taxon>Funariidae</taxon>
        <taxon>Funariales</taxon>
        <taxon>Funariaceae</taxon>
        <taxon>Physcomitrium</taxon>
    </lineage>
</organism>
<evidence type="ECO:0000256" key="2">
    <source>
        <dbReference type="ARBA" id="ARBA00023015"/>
    </source>
</evidence>
<dbReference type="GO" id="GO:0043565">
    <property type="term" value="F:sequence-specific DNA binding"/>
    <property type="evidence" value="ECO:0000318"/>
    <property type="project" value="GO_Central"/>
</dbReference>
<reference evidence="7 9" key="1">
    <citation type="journal article" date="2008" name="Science">
        <title>The Physcomitrella genome reveals evolutionary insights into the conquest of land by plants.</title>
        <authorList>
            <person name="Rensing S."/>
            <person name="Lang D."/>
            <person name="Zimmer A."/>
            <person name="Terry A."/>
            <person name="Salamov A."/>
            <person name="Shapiro H."/>
            <person name="Nishiyama T."/>
            <person name="Perroud P.-F."/>
            <person name="Lindquist E."/>
            <person name="Kamisugi Y."/>
            <person name="Tanahashi T."/>
            <person name="Sakakibara K."/>
            <person name="Fujita T."/>
            <person name="Oishi K."/>
            <person name="Shin-I T."/>
            <person name="Kuroki Y."/>
            <person name="Toyoda A."/>
            <person name="Suzuki Y."/>
            <person name="Hashimoto A."/>
            <person name="Yamaguchi K."/>
            <person name="Sugano A."/>
            <person name="Kohara Y."/>
            <person name="Fujiyama A."/>
            <person name="Anterola A."/>
            <person name="Aoki S."/>
            <person name="Ashton N."/>
            <person name="Barbazuk W.B."/>
            <person name="Barker E."/>
            <person name="Bennetzen J."/>
            <person name="Bezanilla M."/>
            <person name="Blankenship R."/>
            <person name="Cho S.H."/>
            <person name="Dutcher S."/>
            <person name="Estelle M."/>
            <person name="Fawcett J.A."/>
            <person name="Gundlach H."/>
            <person name="Hanada K."/>
            <person name="Heyl A."/>
            <person name="Hicks K.A."/>
            <person name="Hugh J."/>
            <person name="Lohr M."/>
            <person name="Mayer K."/>
            <person name="Melkozernov A."/>
            <person name="Murata T."/>
            <person name="Nelson D."/>
            <person name="Pils B."/>
            <person name="Prigge M."/>
            <person name="Reiss B."/>
            <person name="Renner T."/>
            <person name="Rombauts S."/>
            <person name="Rushton P."/>
            <person name="Sanderfoot A."/>
            <person name="Schween G."/>
            <person name="Shiu S.-H."/>
            <person name="Stueber K."/>
            <person name="Theodoulou F.L."/>
            <person name="Tu H."/>
            <person name="Van de Peer Y."/>
            <person name="Verrier P.J."/>
            <person name="Waters E."/>
            <person name="Wood A."/>
            <person name="Yang L."/>
            <person name="Cove D."/>
            <person name="Cuming A."/>
            <person name="Hasebe M."/>
            <person name="Lucas S."/>
            <person name="Mishler D.B."/>
            <person name="Reski R."/>
            <person name="Grigoriev I."/>
            <person name="Quatrano R.S."/>
            <person name="Boore J.L."/>
        </authorList>
    </citation>
    <scope>NUCLEOTIDE SEQUENCE [LARGE SCALE GENOMIC DNA]</scope>
    <source>
        <strain evidence="8 9">cv. Gransden 2004</strain>
    </source>
</reference>
<evidence type="ECO:0000256" key="4">
    <source>
        <dbReference type="ARBA" id="ARBA00023242"/>
    </source>
</evidence>
<reference evidence="8" key="3">
    <citation type="submission" date="2020-12" db="UniProtKB">
        <authorList>
            <consortium name="EnsemblPlants"/>
        </authorList>
    </citation>
    <scope>IDENTIFICATION</scope>
</reference>
<gene>
    <name evidence="8" type="primary">LOC112274807</name>
    <name evidence="7" type="ORF">PHYPA_026680</name>
</gene>
<dbReference type="EMBL" id="ABEU02000022">
    <property type="protein sequence ID" value="PNR30364.1"/>
    <property type="molecule type" value="Genomic_DNA"/>
</dbReference>
<accession>A0A2K1IM61</accession>
<dbReference type="OMA" id="GTHIMTS"/>
<dbReference type="GO" id="GO:0006355">
    <property type="term" value="P:regulation of DNA-templated transcription"/>
    <property type="evidence" value="ECO:0000318"/>
    <property type="project" value="GO_Central"/>
</dbReference>
<dbReference type="InterPro" id="IPR045896">
    <property type="entry name" value="MYC1-like_bHLH"/>
</dbReference>
<evidence type="ECO:0000313" key="7">
    <source>
        <dbReference type="EMBL" id="PNR30364.1"/>
    </source>
</evidence>
<dbReference type="PaxDb" id="3218-PP1S275_87V6.1"/>
<dbReference type="KEGG" id="ppp:112274807"/>
<comment type="subcellular location">
    <subcellularLocation>
        <location evidence="1">Nucleus</location>
    </subcellularLocation>
</comment>
<evidence type="ECO:0000313" key="8">
    <source>
        <dbReference type="EnsemblPlants" id="Pp3c22_3910V3.1"/>
    </source>
</evidence>
<dbReference type="EnsemblPlants" id="Pp3c22_3910V3.1">
    <property type="protein sequence ID" value="Pp3c22_3910V3.1"/>
    <property type="gene ID" value="Pp3c22_3910"/>
</dbReference>
<dbReference type="FunCoup" id="A0A2K1IM61">
    <property type="interactions" value="625"/>
</dbReference>
<dbReference type="Gramene" id="Pp3c22_3910V3.1">
    <property type="protein sequence ID" value="Pp3c22_3910V3.1"/>
    <property type="gene ID" value="Pp3c22_3910"/>
</dbReference>
<dbReference type="GeneID" id="112274807"/>
<dbReference type="Gene3D" id="4.10.280.10">
    <property type="entry name" value="Helix-loop-helix DNA-binding domain"/>
    <property type="match status" value="1"/>
</dbReference>
<evidence type="ECO:0000259" key="6">
    <source>
        <dbReference type="PROSITE" id="PS50888"/>
    </source>
</evidence>
<evidence type="ECO:0000256" key="5">
    <source>
        <dbReference type="SAM" id="MobiDB-lite"/>
    </source>
</evidence>
<proteinExistence type="predicted"/>
<dbReference type="GO" id="GO:0003700">
    <property type="term" value="F:DNA-binding transcription factor activity"/>
    <property type="evidence" value="ECO:0000318"/>
    <property type="project" value="GO_Central"/>
</dbReference>
<dbReference type="InterPro" id="IPR036638">
    <property type="entry name" value="HLH_DNA-bd_sf"/>
</dbReference>
<dbReference type="Pfam" id="PF22754">
    <property type="entry name" value="bHLH-TF_ACT-like_plant"/>
    <property type="match status" value="1"/>
</dbReference>
<dbReference type="Proteomes" id="UP000006727">
    <property type="component" value="Chromosome 22"/>
</dbReference>
<dbReference type="PANTHER" id="PTHR31945">
    <property type="entry name" value="TRANSCRIPTION FACTOR SCREAM2-RELATED"/>
    <property type="match status" value="1"/>
</dbReference>
<dbReference type="RefSeq" id="XP_024360345.1">
    <property type="nucleotide sequence ID" value="XM_024504577.2"/>
</dbReference>
<dbReference type="PROSITE" id="PS50888">
    <property type="entry name" value="BHLH"/>
    <property type="match status" value="1"/>
</dbReference>
<keyword evidence="2" id="KW-0805">Transcription regulation</keyword>
<feature type="domain" description="BHLH" evidence="6">
    <location>
        <begin position="55"/>
        <end position="104"/>
    </location>
</feature>
<evidence type="ECO:0000256" key="1">
    <source>
        <dbReference type="ARBA" id="ARBA00004123"/>
    </source>
</evidence>
<feature type="compositionally biased region" description="Low complexity" evidence="5">
    <location>
        <begin position="147"/>
        <end position="158"/>
    </location>
</feature>
<protein>
    <recommendedName>
        <fullName evidence="6">BHLH domain-containing protein</fullName>
    </recommendedName>
</protein>
<dbReference type="AlphaFoldDB" id="A0A2K1IM61"/>
<feature type="region of interest" description="Disordered" evidence="5">
    <location>
        <begin position="139"/>
        <end position="159"/>
    </location>
</feature>
<dbReference type="GO" id="GO:0046983">
    <property type="term" value="F:protein dimerization activity"/>
    <property type="evidence" value="ECO:0007669"/>
    <property type="project" value="InterPro"/>
</dbReference>
<dbReference type="Pfam" id="PF00010">
    <property type="entry name" value="HLH"/>
    <property type="match status" value="1"/>
</dbReference>
<keyword evidence="9" id="KW-1185">Reference proteome</keyword>
<dbReference type="InterPro" id="IPR054502">
    <property type="entry name" value="bHLH-TF_ACT-like_plant"/>
</dbReference>
<dbReference type="SMART" id="SM00353">
    <property type="entry name" value="HLH"/>
    <property type="match status" value="1"/>
</dbReference>
<keyword evidence="4" id="KW-0539">Nucleus</keyword>
<dbReference type="InterPro" id="IPR051358">
    <property type="entry name" value="TF_AMS/ICE1/BHLH6-like"/>
</dbReference>
<dbReference type="Gramene" id="Pp3c22_3910V3.2">
    <property type="protein sequence ID" value="Pp3c22_3910V3.2"/>
    <property type="gene ID" value="Pp3c22_3910"/>
</dbReference>
<sequence length="254" mass="28254">MAVSMGLTVDFSDSVGYVNYADHDLTDIENDEDYAYTPTAFQPVLPRSCKRTYGVFLGSEVVLERKLRSRMHGQLEQLRAVIPNSFTEEKASILADAYKYIEKLQRQVEELYYELGTESCFEEGSSCCEDDFSLSHRERTLETNADSESSSGSEFGYSQPTVKVRRTKEGLNIHIECDKRPGLLVDIMELLESRGLNMEQASIVCVEQLVFDGIGSEDEGSDAGVNRQAMHVSAEELGASLRSLISGPTQSSTQ</sequence>
<evidence type="ECO:0000256" key="3">
    <source>
        <dbReference type="ARBA" id="ARBA00023163"/>
    </source>
</evidence>
<dbReference type="OrthoDB" id="1917523at2759"/>
<name>A0A2K1IM61_PHYPA</name>
<dbReference type="SUPFAM" id="SSF47459">
    <property type="entry name" value="HLH, helix-loop-helix DNA-binding domain"/>
    <property type="match status" value="1"/>
</dbReference>
<keyword evidence="3" id="KW-0804">Transcription</keyword>
<dbReference type="InterPro" id="IPR011598">
    <property type="entry name" value="bHLH_dom"/>
</dbReference>
<evidence type="ECO:0000313" key="9">
    <source>
        <dbReference type="Proteomes" id="UP000006727"/>
    </source>
</evidence>
<dbReference type="EnsemblPlants" id="Pp3c22_3910V3.2">
    <property type="protein sequence ID" value="Pp3c22_3910V3.2"/>
    <property type="gene ID" value="Pp3c22_3910"/>
</dbReference>
<dbReference type="GO" id="GO:0005634">
    <property type="term" value="C:nucleus"/>
    <property type="evidence" value="ECO:0000318"/>
    <property type="project" value="GO_Central"/>
</dbReference>
<dbReference type="CDD" id="cd02116">
    <property type="entry name" value="ACT"/>
    <property type="match status" value="1"/>
</dbReference>